<evidence type="ECO:0000256" key="3">
    <source>
        <dbReference type="ARBA" id="ARBA00022723"/>
    </source>
</evidence>
<evidence type="ECO:0000256" key="1">
    <source>
        <dbReference type="ARBA" id="ARBA00001927"/>
    </source>
</evidence>
<evidence type="ECO:0000256" key="2">
    <source>
        <dbReference type="ARBA" id="ARBA00022448"/>
    </source>
</evidence>
<keyword evidence="5" id="KW-0408">Iron</keyword>
<reference evidence="8" key="2">
    <citation type="submission" date="2020-09" db="EMBL/GenBank/DDBJ databases">
        <authorList>
            <person name="Sun Q."/>
            <person name="Zhou Y."/>
        </authorList>
    </citation>
    <scope>NUCLEOTIDE SEQUENCE</scope>
    <source>
        <strain evidence="8">CGMCC 4.3508</strain>
    </source>
</reference>
<name>A0A917VSB7_9NOCA</name>
<protein>
    <submittedName>
        <fullName evidence="8">Ferredoxin</fullName>
    </submittedName>
</protein>
<dbReference type="GO" id="GO:0046872">
    <property type="term" value="F:metal ion binding"/>
    <property type="evidence" value="ECO:0007669"/>
    <property type="project" value="UniProtKB-KW"/>
</dbReference>
<organism evidence="8 9">
    <name type="scientific">Nocardia jinanensis</name>
    <dbReference type="NCBI Taxonomy" id="382504"/>
    <lineage>
        <taxon>Bacteria</taxon>
        <taxon>Bacillati</taxon>
        <taxon>Actinomycetota</taxon>
        <taxon>Actinomycetes</taxon>
        <taxon>Mycobacteriales</taxon>
        <taxon>Nocardiaceae</taxon>
        <taxon>Nocardia</taxon>
    </lineage>
</organism>
<evidence type="ECO:0000313" key="9">
    <source>
        <dbReference type="Proteomes" id="UP000638263"/>
    </source>
</evidence>
<sequence length="64" mass="6770">MKVSIDSKACVGHGLCFMNAPDVFVYDDDGFGQVAGDGSVDESQREQARAGAYACPERAVTVVE</sequence>
<evidence type="ECO:0000256" key="5">
    <source>
        <dbReference type="ARBA" id="ARBA00023004"/>
    </source>
</evidence>
<dbReference type="Proteomes" id="UP000638263">
    <property type="component" value="Unassembled WGS sequence"/>
</dbReference>
<keyword evidence="9" id="KW-1185">Reference proteome</keyword>
<dbReference type="SUPFAM" id="SSF54862">
    <property type="entry name" value="4Fe-4S ferredoxins"/>
    <property type="match status" value="1"/>
</dbReference>
<evidence type="ECO:0000256" key="4">
    <source>
        <dbReference type="ARBA" id="ARBA00022982"/>
    </source>
</evidence>
<comment type="caution">
    <text evidence="8">The sequence shown here is derived from an EMBL/GenBank/DDBJ whole genome shotgun (WGS) entry which is preliminary data.</text>
</comment>
<keyword evidence="4" id="KW-0249">Electron transport</keyword>
<dbReference type="EMBL" id="BMMH01000005">
    <property type="protein sequence ID" value="GGL13773.1"/>
    <property type="molecule type" value="Genomic_DNA"/>
</dbReference>
<dbReference type="Pfam" id="PF13459">
    <property type="entry name" value="Fer4_15"/>
    <property type="match status" value="1"/>
</dbReference>
<evidence type="ECO:0000256" key="7">
    <source>
        <dbReference type="ARBA" id="ARBA00023291"/>
    </source>
</evidence>
<keyword evidence="3" id="KW-0479">Metal-binding</keyword>
<dbReference type="GO" id="GO:0051538">
    <property type="term" value="F:3 iron, 4 sulfur cluster binding"/>
    <property type="evidence" value="ECO:0007669"/>
    <property type="project" value="UniProtKB-KW"/>
</dbReference>
<evidence type="ECO:0000256" key="6">
    <source>
        <dbReference type="ARBA" id="ARBA00023014"/>
    </source>
</evidence>
<keyword evidence="6" id="KW-0411">Iron-sulfur</keyword>
<dbReference type="PANTHER" id="PTHR36923">
    <property type="entry name" value="FERREDOXIN"/>
    <property type="match status" value="1"/>
</dbReference>
<reference evidence="8" key="1">
    <citation type="journal article" date="2014" name="Int. J. Syst. Evol. Microbiol.">
        <title>Complete genome sequence of Corynebacterium casei LMG S-19264T (=DSM 44701T), isolated from a smear-ripened cheese.</title>
        <authorList>
            <consortium name="US DOE Joint Genome Institute (JGI-PGF)"/>
            <person name="Walter F."/>
            <person name="Albersmeier A."/>
            <person name="Kalinowski J."/>
            <person name="Ruckert C."/>
        </authorList>
    </citation>
    <scope>NUCLEOTIDE SEQUENCE</scope>
    <source>
        <strain evidence="8">CGMCC 4.3508</strain>
    </source>
</reference>
<dbReference type="Gene3D" id="3.30.70.20">
    <property type="match status" value="1"/>
</dbReference>
<keyword evidence="7" id="KW-0003">3Fe-4S</keyword>
<keyword evidence="2" id="KW-0813">Transport</keyword>
<dbReference type="AlphaFoldDB" id="A0A917VSB7"/>
<dbReference type="PANTHER" id="PTHR36923:SF3">
    <property type="entry name" value="FERREDOXIN"/>
    <property type="match status" value="1"/>
</dbReference>
<dbReference type="InterPro" id="IPR051269">
    <property type="entry name" value="Fe-S_cluster_ET"/>
</dbReference>
<proteinExistence type="predicted"/>
<accession>A0A917VSB7</accession>
<evidence type="ECO:0000313" key="8">
    <source>
        <dbReference type="EMBL" id="GGL13773.1"/>
    </source>
</evidence>
<gene>
    <name evidence="8" type="primary">fer</name>
    <name evidence="8" type="ORF">GCM10011588_30250</name>
</gene>
<comment type="cofactor">
    <cofactor evidence="1">
        <name>[3Fe-4S] cluster</name>
        <dbReference type="ChEBI" id="CHEBI:21137"/>
    </cofactor>
</comment>
<dbReference type="RefSeq" id="WP_062997513.1">
    <property type="nucleotide sequence ID" value="NZ_BMMH01000005.1"/>
</dbReference>